<accession>A0A6A6BE99</accession>
<proteinExistence type="predicted"/>
<dbReference type="EMBL" id="ML995486">
    <property type="protein sequence ID" value="KAF2141625.1"/>
    <property type="molecule type" value="Genomic_DNA"/>
</dbReference>
<reference evidence="3" key="1">
    <citation type="journal article" date="2020" name="Stud. Mycol.">
        <title>101 Dothideomycetes genomes: a test case for predicting lifestyles and emergence of pathogens.</title>
        <authorList>
            <person name="Haridas S."/>
            <person name="Albert R."/>
            <person name="Binder M."/>
            <person name="Bloem J."/>
            <person name="Labutti K."/>
            <person name="Salamov A."/>
            <person name="Andreopoulos B."/>
            <person name="Baker S."/>
            <person name="Barry K."/>
            <person name="Bills G."/>
            <person name="Bluhm B."/>
            <person name="Cannon C."/>
            <person name="Castanera R."/>
            <person name="Culley D."/>
            <person name="Daum C."/>
            <person name="Ezra D."/>
            <person name="Gonzalez J."/>
            <person name="Henrissat B."/>
            <person name="Kuo A."/>
            <person name="Liang C."/>
            <person name="Lipzen A."/>
            <person name="Lutzoni F."/>
            <person name="Magnuson J."/>
            <person name="Mondo S."/>
            <person name="Nolan M."/>
            <person name="Ohm R."/>
            <person name="Pangilinan J."/>
            <person name="Park H.-J."/>
            <person name="Ramirez L."/>
            <person name="Alfaro M."/>
            <person name="Sun H."/>
            <person name="Tritt A."/>
            <person name="Yoshinaga Y."/>
            <person name="Zwiers L.-H."/>
            <person name="Turgeon B."/>
            <person name="Goodwin S."/>
            <person name="Spatafora J."/>
            <person name="Crous P."/>
            <person name="Grigoriev I."/>
        </authorList>
    </citation>
    <scope>NUCLEOTIDE SEQUENCE</scope>
    <source>
        <strain evidence="3">CBS 121167</strain>
    </source>
</reference>
<feature type="region of interest" description="Disordered" evidence="1">
    <location>
        <begin position="86"/>
        <end position="108"/>
    </location>
</feature>
<evidence type="ECO:0000313" key="4">
    <source>
        <dbReference type="Proteomes" id="UP000799438"/>
    </source>
</evidence>
<feature type="chain" id="PRO_5025437980" description="Secreted protein" evidence="2">
    <location>
        <begin position="22"/>
        <end position="108"/>
    </location>
</feature>
<keyword evidence="4" id="KW-1185">Reference proteome</keyword>
<dbReference type="Proteomes" id="UP000799438">
    <property type="component" value="Unassembled WGS sequence"/>
</dbReference>
<evidence type="ECO:0000256" key="2">
    <source>
        <dbReference type="SAM" id="SignalP"/>
    </source>
</evidence>
<gene>
    <name evidence="3" type="ORF">K452DRAFT_31177</name>
</gene>
<dbReference type="RefSeq" id="XP_033397337.1">
    <property type="nucleotide sequence ID" value="XM_033543459.1"/>
</dbReference>
<organism evidence="3 4">
    <name type="scientific">Aplosporella prunicola CBS 121167</name>
    <dbReference type="NCBI Taxonomy" id="1176127"/>
    <lineage>
        <taxon>Eukaryota</taxon>
        <taxon>Fungi</taxon>
        <taxon>Dikarya</taxon>
        <taxon>Ascomycota</taxon>
        <taxon>Pezizomycotina</taxon>
        <taxon>Dothideomycetes</taxon>
        <taxon>Dothideomycetes incertae sedis</taxon>
        <taxon>Botryosphaeriales</taxon>
        <taxon>Aplosporellaceae</taxon>
        <taxon>Aplosporella</taxon>
    </lineage>
</organism>
<keyword evidence="2" id="KW-0732">Signal</keyword>
<feature type="signal peptide" evidence="2">
    <location>
        <begin position="1"/>
        <end position="21"/>
    </location>
</feature>
<evidence type="ECO:0008006" key="5">
    <source>
        <dbReference type="Google" id="ProtNLM"/>
    </source>
</evidence>
<evidence type="ECO:0000256" key="1">
    <source>
        <dbReference type="SAM" id="MobiDB-lite"/>
    </source>
</evidence>
<protein>
    <recommendedName>
        <fullName evidence="5">Secreted protein</fullName>
    </recommendedName>
</protein>
<name>A0A6A6BE99_9PEZI</name>
<sequence length="108" mass="12176">MPACTLLLRFCFLLFYFFSFMDNDARLAWRGACWQIGGSSASQGRRGWPPPPQRTVGACAWWVVKKKKRARTVGIALWGLVRDGMRMKRGSNQGGGREGYSSGRQDKD</sequence>
<evidence type="ECO:0000313" key="3">
    <source>
        <dbReference type="EMBL" id="KAF2141625.1"/>
    </source>
</evidence>
<dbReference type="GeneID" id="54300956"/>
<dbReference type="AlphaFoldDB" id="A0A6A6BE99"/>